<feature type="compositionally biased region" description="Basic and acidic residues" evidence="1">
    <location>
        <begin position="301"/>
        <end position="325"/>
    </location>
</feature>
<feature type="compositionally biased region" description="Basic and acidic residues" evidence="1">
    <location>
        <begin position="67"/>
        <end position="94"/>
    </location>
</feature>
<gene>
    <name evidence="2" type="ORF">g.1205</name>
</gene>
<feature type="region of interest" description="Disordered" evidence="1">
    <location>
        <begin position="271"/>
        <end position="325"/>
    </location>
</feature>
<dbReference type="EMBL" id="GECZ01019157">
    <property type="protein sequence ID" value="JAS50612.1"/>
    <property type="molecule type" value="Transcribed_RNA"/>
</dbReference>
<organism evidence="2">
    <name type="scientific">Cuerna arida</name>
    <dbReference type="NCBI Taxonomy" id="1464854"/>
    <lineage>
        <taxon>Eukaryota</taxon>
        <taxon>Metazoa</taxon>
        <taxon>Ecdysozoa</taxon>
        <taxon>Arthropoda</taxon>
        <taxon>Hexapoda</taxon>
        <taxon>Insecta</taxon>
        <taxon>Pterygota</taxon>
        <taxon>Neoptera</taxon>
        <taxon>Paraneoptera</taxon>
        <taxon>Hemiptera</taxon>
        <taxon>Auchenorrhyncha</taxon>
        <taxon>Membracoidea</taxon>
        <taxon>Cicadellidae</taxon>
        <taxon>Cicadellinae</taxon>
        <taxon>Proconiini</taxon>
        <taxon>Cuerna</taxon>
    </lineage>
</organism>
<feature type="non-terminal residue" evidence="2">
    <location>
        <position position="1"/>
    </location>
</feature>
<feature type="region of interest" description="Disordered" evidence="1">
    <location>
        <begin position="112"/>
        <end position="253"/>
    </location>
</feature>
<proteinExistence type="predicted"/>
<evidence type="ECO:0000313" key="2">
    <source>
        <dbReference type="EMBL" id="JAS50612.1"/>
    </source>
</evidence>
<evidence type="ECO:0000256" key="1">
    <source>
        <dbReference type="SAM" id="MobiDB-lite"/>
    </source>
</evidence>
<protein>
    <submittedName>
        <fullName evidence="2">Uncharacterized protein</fullName>
    </submittedName>
</protein>
<feature type="non-terminal residue" evidence="2">
    <location>
        <position position="325"/>
    </location>
</feature>
<dbReference type="AlphaFoldDB" id="A0A1B6FK98"/>
<reference evidence="2" key="1">
    <citation type="submission" date="2015-11" db="EMBL/GenBank/DDBJ databases">
        <title>De novo transcriptome assembly of four potential Pierce s Disease insect vectors from Arizona vineyards.</title>
        <authorList>
            <person name="Tassone E.E."/>
        </authorList>
    </citation>
    <scope>NUCLEOTIDE SEQUENCE</scope>
</reference>
<feature type="compositionally biased region" description="Basic and acidic residues" evidence="1">
    <location>
        <begin position="1"/>
        <end position="11"/>
    </location>
</feature>
<sequence length="325" mass="36297">AVKPKKEDLKSIKKKNSKESTPSELIVPQRQAAKKATESMRGTQIKSKPELPTVDQETLPKESVQVDETKSKPSKPKSKDSKHSRDGKLPNDIYEFEKEGCDSLEFPAYVPQRQAAKKAAEHIKSGRVPVAQKQPLTPDADVENKTKQSEVMKSKKETDAVKPKKEDLKSIKKKNSKESTPSELIVPQRQAAKKATESMRGTQIKSKPELPTVDQETLPKESVQVDETKSKPSKPKSKDSKHSRDGKLPNDIYEFEKEGCDSLEFPAYVPQRQAAKKAAEHIKSGRVPVAQKQPLTPDADVENKTKQSEVMKSKKETDAVKPKKE</sequence>
<accession>A0A1B6FK98</accession>
<feature type="compositionally biased region" description="Basic and acidic residues" evidence="1">
    <location>
        <begin position="226"/>
        <end position="253"/>
    </location>
</feature>
<feature type="compositionally biased region" description="Basic and acidic residues" evidence="1">
    <location>
        <begin position="142"/>
        <end position="170"/>
    </location>
</feature>
<feature type="region of interest" description="Disordered" evidence="1">
    <location>
        <begin position="1"/>
        <end position="94"/>
    </location>
</feature>
<name>A0A1B6FK98_9HEMI</name>